<dbReference type="Gene3D" id="3.40.50.720">
    <property type="entry name" value="NAD(P)-binding Rossmann-like Domain"/>
    <property type="match status" value="1"/>
</dbReference>
<dbReference type="PANTHER" id="PTHR43401">
    <property type="entry name" value="L-THREONINE 3-DEHYDROGENASE"/>
    <property type="match status" value="1"/>
</dbReference>
<dbReference type="PANTHER" id="PTHR43401:SF2">
    <property type="entry name" value="L-THREONINE 3-DEHYDROGENASE"/>
    <property type="match status" value="1"/>
</dbReference>
<evidence type="ECO:0000256" key="2">
    <source>
        <dbReference type="ARBA" id="ARBA00022833"/>
    </source>
</evidence>
<proteinExistence type="inferred from homology"/>
<evidence type="ECO:0000256" key="4">
    <source>
        <dbReference type="RuleBase" id="RU361277"/>
    </source>
</evidence>
<comment type="cofactor">
    <cofactor evidence="4">
        <name>Zn(2+)</name>
        <dbReference type="ChEBI" id="CHEBI:29105"/>
    </cofactor>
</comment>
<dbReference type="InterPro" id="IPR013154">
    <property type="entry name" value="ADH-like_N"/>
</dbReference>
<dbReference type="Pfam" id="PF00107">
    <property type="entry name" value="ADH_zinc_N"/>
    <property type="match status" value="1"/>
</dbReference>
<dbReference type="KEGG" id="vab:WPS_22620"/>
<comment type="similarity">
    <text evidence="4">Belongs to the zinc-containing alcohol dehydrogenase family.</text>
</comment>
<dbReference type="GO" id="GO:0016491">
    <property type="term" value="F:oxidoreductase activity"/>
    <property type="evidence" value="ECO:0007669"/>
    <property type="project" value="UniProtKB-KW"/>
</dbReference>
<dbReference type="InterPro" id="IPR050129">
    <property type="entry name" value="Zn_alcohol_dh"/>
</dbReference>
<dbReference type="InterPro" id="IPR036291">
    <property type="entry name" value="NAD(P)-bd_dom_sf"/>
</dbReference>
<evidence type="ECO:0000313" key="7">
    <source>
        <dbReference type="Proteomes" id="UP001317532"/>
    </source>
</evidence>
<feature type="domain" description="Enoyl reductase (ER)" evidence="5">
    <location>
        <begin position="27"/>
        <end position="358"/>
    </location>
</feature>
<dbReference type="SUPFAM" id="SSF51735">
    <property type="entry name" value="NAD(P)-binding Rossmann-fold domains"/>
    <property type="match status" value="1"/>
</dbReference>
<evidence type="ECO:0000256" key="3">
    <source>
        <dbReference type="ARBA" id="ARBA00023002"/>
    </source>
</evidence>
<protein>
    <submittedName>
        <fullName evidence="6">L-threonine 3-dehydrogenase</fullName>
    </submittedName>
</protein>
<evidence type="ECO:0000259" key="5">
    <source>
        <dbReference type="SMART" id="SM00829"/>
    </source>
</evidence>
<evidence type="ECO:0000256" key="1">
    <source>
        <dbReference type="ARBA" id="ARBA00022723"/>
    </source>
</evidence>
<name>A0AAN2CAD6_UNVUL</name>
<dbReference type="AlphaFoldDB" id="A0AAN2CAD6"/>
<accession>A0AAN2CAD6</accession>
<dbReference type="Proteomes" id="UP001317532">
    <property type="component" value="Chromosome"/>
</dbReference>
<organism evidence="6 7">
    <name type="scientific">Vulcanimicrobium alpinum</name>
    <dbReference type="NCBI Taxonomy" id="3016050"/>
    <lineage>
        <taxon>Bacteria</taxon>
        <taxon>Bacillati</taxon>
        <taxon>Vulcanimicrobiota</taxon>
        <taxon>Vulcanimicrobiia</taxon>
        <taxon>Vulcanimicrobiales</taxon>
        <taxon>Vulcanimicrobiaceae</taxon>
        <taxon>Vulcanimicrobium</taxon>
    </lineage>
</organism>
<dbReference type="InterPro" id="IPR013149">
    <property type="entry name" value="ADH-like_C"/>
</dbReference>
<keyword evidence="3" id="KW-0560">Oxidoreductase</keyword>
<dbReference type="SMART" id="SM00829">
    <property type="entry name" value="PKS_ER"/>
    <property type="match status" value="1"/>
</dbReference>
<evidence type="ECO:0000313" key="6">
    <source>
        <dbReference type="EMBL" id="BDE06986.1"/>
    </source>
</evidence>
<dbReference type="PROSITE" id="PS00059">
    <property type="entry name" value="ADH_ZINC"/>
    <property type="match status" value="1"/>
</dbReference>
<dbReference type="SUPFAM" id="SSF50129">
    <property type="entry name" value="GroES-like"/>
    <property type="match status" value="1"/>
</dbReference>
<sequence>MTFTSVAPHRPLVDVPAVMRALRKNAGSPGFALEHVPVPGIGPNDVLIRVKTVGMCGTDLHIYGWDHWAQRRVKPPLTIGHECMGEVAAIGSAVRAVAVGDRVSAEGHLACGVCRLCRTGQAHICEHVEIIGVDTDGAFADYLRIPEENVWKLDPSIPDSWAAVFDPLGNAVHTVMAADVSVKSVVITGVGSIGLMAIPVARAAGAATVFAVDVNPQKLALAARVGADATFSAAQPDLVDDIITRTNGDGVDVLLEMSGSGSAIDSGLAMVRNGGVAALLGIPSDDVEINLAERIIFKGLTVLGINGRRMFETWYQTQSLVTSGRVDLTPIITHELPFEEFDRAFALMRSGEAAKIVLYLTDSR</sequence>
<dbReference type="InterPro" id="IPR020843">
    <property type="entry name" value="ER"/>
</dbReference>
<gene>
    <name evidence="6" type="primary">tdh</name>
    <name evidence="6" type="ORF">WPS_22620</name>
</gene>
<reference evidence="6 7" key="1">
    <citation type="journal article" date="2022" name="ISME Commun">
        <title>Vulcanimicrobium alpinus gen. nov. sp. nov., the first cultivated representative of the candidate phylum 'Eremiobacterota', is a metabolically versatile aerobic anoxygenic phototroph.</title>
        <authorList>
            <person name="Yabe S."/>
            <person name="Muto K."/>
            <person name="Abe K."/>
            <person name="Yokota A."/>
            <person name="Staudigel H."/>
            <person name="Tebo B.M."/>
        </authorList>
    </citation>
    <scope>NUCLEOTIDE SEQUENCE [LARGE SCALE GENOMIC DNA]</scope>
    <source>
        <strain evidence="6 7">WC8-2</strain>
    </source>
</reference>
<dbReference type="EMBL" id="AP025523">
    <property type="protein sequence ID" value="BDE06986.1"/>
    <property type="molecule type" value="Genomic_DNA"/>
</dbReference>
<dbReference type="InterPro" id="IPR002328">
    <property type="entry name" value="ADH_Zn_CS"/>
</dbReference>
<dbReference type="RefSeq" id="WP_317994606.1">
    <property type="nucleotide sequence ID" value="NZ_AP025523.1"/>
</dbReference>
<dbReference type="InterPro" id="IPR011032">
    <property type="entry name" value="GroES-like_sf"/>
</dbReference>
<keyword evidence="7" id="KW-1185">Reference proteome</keyword>
<keyword evidence="1 4" id="KW-0479">Metal-binding</keyword>
<dbReference type="Gene3D" id="3.90.180.10">
    <property type="entry name" value="Medium-chain alcohol dehydrogenases, catalytic domain"/>
    <property type="match status" value="1"/>
</dbReference>
<dbReference type="Pfam" id="PF08240">
    <property type="entry name" value="ADH_N"/>
    <property type="match status" value="1"/>
</dbReference>
<dbReference type="NCBIfam" id="NF003808">
    <property type="entry name" value="PRK05396.1"/>
    <property type="match status" value="1"/>
</dbReference>
<keyword evidence="2 4" id="KW-0862">Zinc</keyword>
<dbReference type="GO" id="GO:0008270">
    <property type="term" value="F:zinc ion binding"/>
    <property type="evidence" value="ECO:0007669"/>
    <property type="project" value="InterPro"/>
</dbReference>